<feature type="transmembrane region" description="Helical" evidence="1">
    <location>
        <begin position="284"/>
        <end position="302"/>
    </location>
</feature>
<dbReference type="GO" id="GO:0016020">
    <property type="term" value="C:membrane"/>
    <property type="evidence" value="ECO:0007669"/>
    <property type="project" value="TreeGrafter"/>
</dbReference>
<reference evidence="3" key="1">
    <citation type="submission" date="2023-07" db="EMBL/GenBank/DDBJ databases">
        <title>Genome content predicts the carbon catabolic preferences of heterotrophic bacteria.</title>
        <authorList>
            <person name="Gralka M."/>
        </authorList>
    </citation>
    <scope>NUCLEOTIDE SEQUENCE</scope>
    <source>
        <strain evidence="3">I2M16</strain>
    </source>
</reference>
<dbReference type="EMBL" id="JAUOPG010000001">
    <property type="protein sequence ID" value="MDO6452072.1"/>
    <property type="molecule type" value="Genomic_DNA"/>
</dbReference>
<name>A0AAW7XD13_9GAMM</name>
<protein>
    <submittedName>
        <fullName evidence="3">Acyltransferase</fullName>
        <ecNumber evidence="3">2.3.-.-</ecNumber>
    </submittedName>
</protein>
<keyword evidence="3" id="KW-0808">Transferase</keyword>
<evidence type="ECO:0000313" key="4">
    <source>
        <dbReference type="Proteomes" id="UP001169862"/>
    </source>
</evidence>
<comment type="caution">
    <text evidence="3">The sequence shown here is derived from an EMBL/GenBank/DDBJ whole genome shotgun (WGS) entry which is preliminary data.</text>
</comment>
<feature type="transmembrane region" description="Helical" evidence="1">
    <location>
        <begin position="67"/>
        <end position="85"/>
    </location>
</feature>
<dbReference type="InterPro" id="IPR050879">
    <property type="entry name" value="Acyltransferase_3"/>
</dbReference>
<feature type="transmembrane region" description="Helical" evidence="1">
    <location>
        <begin position="178"/>
        <end position="197"/>
    </location>
</feature>
<feature type="transmembrane region" description="Helical" evidence="1">
    <location>
        <begin position="243"/>
        <end position="264"/>
    </location>
</feature>
<dbReference type="AlphaFoldDB" id="A0AAW7XD13"/>
<gene>
    <name evidence="3" type="ORF">Q4490_00715</name>
</gene>
<dbReference type="EC" id="2.3.-.-" evidence="3"/>
<evidence type="ECO:0000259" key="2">
    <source>
        <dbReference type="Pfam" id="PF01757"/>
    </source>
</evidence>
<dbReference type="RefSeq" id="WP_303548065.1">
    <property type="nucleotide sequence ID" value="NZ_JAUOPG010000001.1"/>
</dbReference>
<feature type="transmembrane region" description="Helical" evidence="1">
    <location>
        <begin position="129"/>
        <end position="147"/>
    </location>
</feature>
<keyword evidence="3" id="KW-0012">Acyltransferase</keyword>
<feature type="transmembrane region" description="Helical" evidence="1">
    <location>
        <begin position="154"/>
        <end position="172"/>
    </location>
</feature>
<dbReference type="Proteomes" id="UP001169862">
    <property type="component" value="Unassembled WGS sequence"/>
</dbReference>
<sequence>MFGAYRAFLAMAVVIQHLLLVPVIGQYAVHGFFILSGYLMTYVMQHTYGYSWVGYKRFGVNRFLRLYPAYWAILSLSLVIILILGEDITRSYRRFIYLPTSAQEWFQNLSLLYFSAFPGQVEPRFSPPTWALTIELIFYVLIMLGISKNRQITWVWFYTSALYMALTHIQQWGDSARYSSILAGSLPFAVGALIYHYRQQLETKSMFLASNYVVLALLLAFIINAFLAASIRYERDESVLMELAHHVSFYLNYMVNAWLVVMLIRGRFPLVNRRVDGWLGDLSYPTYLFHWLAGLAVSMMIWGEPLRGDSYQGIITFVGACLLCVVLSVFITYVVDRPLKRVRAAVKASA</sequence>
<dbReference type="GO" id="GO:0016747">
    <property type="term" value="F:acyltransferase activity, transferring groups other than amino-acyl groups"/>
    <property type="evidence" value="ECO:0007669"/>
    <property type="project" value="InterPro"/>
</dbReference>
<dbReference type="PANTHER" id="PTHR23028">
    <property type="entry name" value="ACETYLTRANSFERASE"/>
    <property type="match status" value="1"/>
</dbReference>
<organism evidence="3 4">
    <name type="scientific">Neptunomonas phycophila</name>
    <dbReference type="NCBI Taxonomy" id="1572645"/>
    <lineage>
        <taxon>Bacteria</taxon>
        <taxon>Pseudomonadati</taxon>
        <taxon>Pseudomonadota</taxon>
        <taxon>Gammaproteobacteria</taxon>
        <taxon>Oceanospirillales</taxon>
        <taxon>Oceanospirillaceae</taxon>
        <taxon>Neptunomonas</taxon>
    </lineage>
</organism>
<dbReference type="Pfam" id="PF01757">
    <property type="entry name" value="Acyl_transf_3"/>
    <property type="match status" value="1"/>
</dbReference>
<feature type="transmembrane region" description="Helical" evidence="1">
    <location>
        <begin position="209"/>
        <end position="231"/>
    </location>
</feature>
<accession>A0AAW7XD13</accession>
<dbReference type="PANTHER" id="PTHR23028:SF53">
    <property type="entry name" value="ACYL_TRANSF_3 DOMAIN-CONTAINING PROTEIN"/>
    <property type="match status" value="1"/>
</dbReference>
<feature type="transmembrane region" description="Helical" evidence="1">
    <location>
        <begin position="314"/>
        <end position="335"/>
    </location>
</feature>
<evidence type="ECO:0000256" key="1">
    <source>
        <dbReference type="SAM" id="Phobius"/>
    </source>
</evidence>
<evidence type="ECO:0000313" key="3">
    <source>
        <dbReference type="EMBL" id="MDO6452072.1"/>
    </source>
</evidence>
<proteinExistence type="predicted"/>
<dbReference type="InterPro" id="IPR002656">
    <property type="entry name" value="Acyl_transf_3_dom"/>
</dbReference>
<keyword evidence="1" id="KW-0812">Transmembrane</keyword>
<dbReference type="GO" id="GO:0000271">
    <property type="term" value="P:polysaccharide biosynthetic process"/>
    <property type="evidence" value="ECO:0007669"/>
    <property type="project" value="TreeGrafter"/>
</dbReference>
<feature type="domain" description="Acyltransferase 3" evidence="2">
    <location>
        <begin position="6"/>
        <end position="332"/>
    </location>
</feature>
<keyword evidence="1" id="KW-0472">Membrane</keyword>
<keyword evidence="1" id="KW-1133">Transmembrane helix</keyword>